<name>A0A6P8AX12_PYRGI</name>
<reference evidence="3" key="2">
    <citation type="submission" date="2019-10" db="EMBL/GenBank/DDBJ databases">
        <authorList>
            <consortium name="NCBI Genome Project"/>
        </authorList>
    </citation>
    <scope>NUCLEOTIDE SEQUENCE</scope>
    <source>
        <strain evidence="3">NI907</strain>
    </source>
</reference>
<proteinExistence type="predicted"/>
<gene>
    <name evidence="3" type="ORF">PgNI_10116</name>
</gene>
<dbReference type="Proteomes" id="UP000515153">
    <property type="component" value="Chromosome VII"/>
</dbReference>
<dbReference type="GeneID" id="41965000"/>
<reference evidence="2 3" key="1">
    <citation type="journal article" date="2019" name="Mol. Biol. Evol.">
        <title>Blast fungal genomes show frequent chromosomal changes, gene gains and losses, and effector gene turnover.</title>
        <authorList>
            <person name="Gomez Luciano L.B."/>
            <person name="Jason Tsai I."/>
            <person name="Chuma I."/>
            <person name="Tosa Y."/>
            <person name="Chen Y.H."/>
            <person name="Li J.Y."/>
            <person name="Li M.Y."/>
            <person name="Jade Lu M.Y."/>
            <person name="Nakayashiki H."/>
            <person name="Li W.H."/>
        </authorList>
    </citation>
    <scope>NUCLEOTIDE SEQUENCE [LARGE SCALE GENOMIC DNA]</scope>
    <source>
        <strain evidence="2 3">NI907</strain>
    </source>
</reference>
<reference evidence="3" key="3">
    <citation type="submission" date="2025-08" db="UniProtKB">
        <authorList>
            <consortium name="RefSeq"/>
        </authorList>
    </citation>
    <scope>IDENTIFICATION</scope>
    <source>
        <strain evidence="3">NI907</strain>
    </source>
</reference>
<organism evidence="2 3">
    <name type="scientific">Pyricularia grisea</name>
    <name type="common">Crabgrass-specific blast fungus</name>
    <name type="synonym">Magnaporthe grisea</name>
    <dbReference type="NCBI Taxonomy" id="148305"/>
    <lineage>
        <taxon>Eukaryota</taxon>
        <taxon>Fungi</taxon>
        <taxon>Dikarya</taxon>
        <taxon>Ascomycota</taxon>
        <taxon>Pezizomycotina</taxon>
        <taxon>Sordariomycetes</taxon>
        <taxon>Sordariomycetidae</taxon>
        <taxon>Magnaporthales</taxon>
        <taxon>Pyriculariaceae</taxon>
        <taxon>Pyricularia</taxon>
    </lineage>
</organism>
<evidence type="ECO:0000313" key="2">
    <source>
        <dbReference type="Proteomes" id="UP000515153"/>
    </source>
</evidence>
<protein>
    <submittedName>
        <fullName evidence="3">Uncharacterized protein</fullName>
    </submittedName>
</protein>
<accession>A0A6P8AX12</accession>
<sequence>MLSTSPPGESFVGDNAGPRDGVVQSVTDRVVQVYWFRRHALKVFKVCWLVPGCNKHATKPGPVSVGSVKPTVSVLQALSSDCWTAIPKTLTHAAANIGKKKR</sequence>
<evidence type="ECO:0000313" key="3">
    <source>
        <dbReference type="RefSeq" id="XP_030979453.1"/>
    </source>
</evidence>
<keyword evidence="2" id="KW-1185">Reference proteome</keyword>
<dbReference type="RefSeq" id="XP_030979453.1">
    <property type="nucleotide sequence ID" value="XM_031130092.1"/>
</dbReference>
<dbReference type="AlphaFoldDB" id="A0A6P8AX12"/>
<dbReference type="KEGG" id="pgri:PgNI_10116"/>
<feature type="region of interest" description="Disordered" evidence="1">
    <location>
        <begin position="1"/>
        <end position="20"/>
    </location>
</feature>
<evidence type="ECO:0000256" key="1">
    <source>
        <dbReference type="SAM" id="MobiDB-lite"/>
    </source>
</evidence>